<comment type="caution">
    <text evidence="1">The sequence shown here is derived from an EMBL/GenBank/DDBJ whole genome shotgun (WGS) entry which is preliminary data.</text>
</comment>
<dbReference type="InterPro" id="IPR054202">
    <property type="entry name" value="DUF6907"/>
</dbReference>
<organism evidence="1 2">
    <name type="scientific">Rarobacter faecitabidus</name>
    <dbReference type="NCBI Taxonomy" id="13243"/>
    <lineage>
        <taxon>Bacteria</taxon>
        <taxon>Bacillati</taxon>
        <taxon>Actinomycetota</taxon>
        <taxon>Actinomycetes</taxon>
        <taxon>Micrococcales</taxon>
        <taxon>Rarobacteraceae</taxon>
        <taxon>Rarobacter</taxon>
    </lineage>
</organism>
<reference evidence="1 2" key="1">
    <citation type="submission" date="2019-06" db="EMBL/GenBank/DDBJ databases">
        <title>Sequencing the genomes of 1000 actinobacteria strains.</title>
        <authorList>
            <person name="Klenk H.-P."/>
        </authorList>
    </citation>
    <scope>NUCLEOTIDE SEQUENCE [LARGE SCALE GENOMIC DNA]</scope>
    <source>
        <strain evidence="1 2">DSM 4813</strain>
    </source>
</reference>
<keyword evidence="2" id="KW-1185">Reference proteome</keyword>
<protein>
    <submittedName>
        <fullName evidence="1">Uncharacterized protein</fullName>
    </submittedName>
</protein>
<dbReference type="EMBL" id="VFOS01000001">
    <property type="protein sequence ID" value="TQL64861.1"/>
    <property type="molecule type" value="Genomic_DNA"/>
</dbReference>
<gene>
    <name evidence="1" type="ORF">FB461_1387</name>
</gene>
<evidence type="ECO:0000313" key="2">
    <source>
        <dbReference type="Proteomes" id="UP000315389"/>
    </source>
</evidence>
<dbReference type="Pfam" id="PF21848">
    <property type="entry name" value="DUF6907"/>
    <property type="match status" value="1"/>
</dbReference>
<evidence type="ECO:0000313" key="1">
    <source>
        <dbReference type="EMBL" id="TQL64861.1"/>
    </source>
</evidence>
<dbReference type="Proteomes" id="UP000315389">
    <property type="component" value="Unassembled WGS sequence"/>
</dbReference>
<name>A0A542ZWX9_RARFA</name>
<sequence>MHSSARRASWQRTDCPTWCVVNHHDDDHIHDHRHQSEFLEIPVLAVTEGHGGHLGGRDNWNATELVICLQLRDGADHTEVYIGDGMEQRIAVDVPSALRLADNLGSLVRALTASWSRETGVTDQSRPGG</sequence>
<dbReference type="OrthoDB" id="5082479at2"/>
<proteinExistence type="predicted"/>
<dbReference type="RefSeq" id="WP_142120115.1">
    <property type="nucleotide sequence ID" value="NZ_BAAASV010000002.1"/>
</dbReference>
<accession>A0A542ZWX9</accession>
<dbReference type="AlphaFoldDB" id="A0A542ZWX9"/>